<dbReference type="Pfam" id="PF17210">
    <property type="entry name" value="SdrD_B"/>
    <property type="match status" value="2"/>
</dbReference>
<comment type="caution">
    <text evidence="12">The sequence shown here is derived from an EMBL/GenBank/DDBJ whole genome shotgun (WGS) entry which is preliminary data.</text>
</comment>
<evidence type="ECO:0000256" key="5">
    <source>
        <dbReference type="ARBA" id="ARBA00022729"/>
    </source>
</evidence>
<evidence type="ECO:0000313" key="13">
    <source>
        <dbReference type="Proteomes" id="UP000245708"/>
    </source>
</evidence>
<dbReference type="SUPFAM" id="SSF51120">
    <property type="entry name" value="beta-Roll"/>
    <property type="match status" value="6"/>
</dbReference>
<feature type="region of interest" description="Disordered" evidence="9">
    <location>
        <begin position="831"/>
        <end position="881"/>
    </location>
</feature>
<reference evidence="12 13" key="1">
    <citation type="submission" date="2018-05" db="EMBL/GenBank/DDBJ databases">
        <title>Genomic Encyclopedia of Type Strains, Phase IV (KMG-IV): sequencing the most valuable type-strain genomes for metagenomic binning, comparative biology and taxonomic classification.</title>
        <authorList>
            <person name="Goeker M."/>
        </authorList>
    </citation>
    <scope>NUCLEOTIDE SEQUENCE [LARGE SCALE GENOMIC DNA]</scope>
    <source>
        <strain evidence="12 13">DSM 16097</strain>
    </source>
</reference>
<evidence type="ECO:0000256" key="7">
    <source>
        <dbReference type="ARBA" id="ARBA00023026"/>
    </source>
</evidence>
<evidence type="ECO:0000256" key="8">
    <source>
        <dbReference type="ARBA" id="ARBA00023136"/>
    </source>
</evidence>
<dbReference type="Pfam" id="PF00353">
    <property type="entry name" value="HemolysinCabind"/>
    <property type="match status" value="9"/>
</dbReference>
<dbReference type="InterPro" id="IPR036844">
    <property type="entry name" value="Hint_dom_sf"/>
</dbReference>
<dbReference type="SUPFAM" id="SSF51294">
    <property type="entry name" value="Hedgehog/intein (Hint) domain"/>
    <property type="match status" value="1"/>
</dbReference>
<keyword evidence="8" id="KW-0472">Membrane</keyword>
<feature type="domain" description="SD-repeat containing protein B" evidence="11">
    <location>
        <begin position="136"/>
        <end position="246"/>
    </location>
</feature>
<dbReference type="InterPro" id="IPR033764">
    <property type="entry name" value="Sdr_B"/>
</dbReference>
<dbReference type="EMBL" id="QGGW01000001">
    <property type="protein sequence ID" value="PWK62724.1"/>
    <property type="molecule type" value="Genomic_DNA"/>
</dbReference>
<protein>
    <submittedName>
        <fullName evidence="12">Ca2+-binding RTX toxin-like protein</fullName>
    </submittedName>
</protein>
<name>A0A316GPB6_9RHOB</name>
<dbReference type="Gene3D" id="2.60.40.10">
    <property type="entry name" value="Immunoglobulins"/>
    <property type="match status" value="2"/>
</dbReference>
<dbReference type="Proteomes" id="UP000245708">
    <property type="component" value="Unassembled WGS sequence"/>
</dbReference>
<dbReference type="GO" id="GO:0005576">
    <property type="term" value="C:extracellular region"/>
    <property type="evidence" value="ECO:0007669"/>
    <property type="project" value="UniProtKB-SubCell"/>
</dbReference>
<keyword evidence="5" id="KW-0732">Signal</keyword>
<dbReference type="InterPro" id="IPR013783">
    <property type="entry name" value="Ig-like_fold"/>
</dbReference>
<dbReference type="GO" id="GO:0005509">
    <property type="term" value="F:calcium ion binding"/>
    <property type="evidence" value="ECO:0007669"/>
    <property type="project" value="InterPro"/>
</dbReference>
<dbReference type="GO" id="GO:0016020">
    <property type="term" value="C:membrane"/>
    <property type="evidence" value="ECO:0007669"/>
    <property type="project" value="UniProtKB-SubCell"/>
</dbReference>
<dbReference type="PROSITE" id="PS00330">
    <property type="entry name" value="HEMOLYSIN_CALCIUM"/>
    <property type="match status" value="4"/>
</dbReference>
<keyword evidence="6" id="KW-0677">Repeat</keyword>
<feature type="domain" description="Hedgehog/Intein (Hint)" evidence="10">
    <location>
        <begin position="1180"/>
        <end position="1325"/>
    </location>
</feature>
<comment type="subcellular location">
    <subcellularLocation>
        <location evidence="1">Membrane</location>
    </subcellularLocation>
    <subcellularLocation>
        <location evidence="2">Secreted</location>
    </subcellularLocation>
</comment>
<dbReference type="PRINTS" id="PR01488">
    <property type="entry name" value="RTXTOXINA"/>
</dbReference>
<dbReference type="OrthoDB" id="6305173at2"/>
<evidence type="ECO:0000313" key="12">
    <source>
        <dbReference type="EMBL" id="PWK62724.1"/>
    </source>
</evidence>
<keyword evidence="13" id="KW-1185">Reference proteome</keyword>
<dbReference type="RefSeq" id="WP_109665543.1">
    <property type="nucleotide sequence ID" value="NZ_QGGW01000001.1"/>
</dbReference>
<keyword evidence="7" id="KW-0843">Virulence</keyword>
<gene>
    <name evidence="12" type="ORF">C7455_101755</name>
</gene>
<evidence type="ECO:0000256" key="1">
    <source>
        <dbReference type="ARBA" id="ARBA00004370"/>
    </source>
</evidence>
<evidence type="ECO:0000259" key="11">
    <source>
        <dbReference type="Pfam" id="PF17210"/>
    </source>
</evidence>
<keyword evidence="4" id="KW-0800">Toxin</keyword>
<proteinExistence type="predicted"/>
<evidence type="ECO:0000256" key="2">
    <source>
        <dbReference type="ARBA" id="ARBA00004613"/>
    </source>
</evidence>
<dbReference type="InterPro" id="IPR008979">
    <property type="entry name" value="Galactose-bd-like_sf"/>
</dbReference>
<evidence type="ECO:0000256" key="6">
    <source>
        <dbReference type="ARBA" id="ARBA00022737"/>
    </source>
</evidence>
<dbReference type="PROSITE" id="PS50817">
    <property type="entry name" value="INTEIN_N_TER"/>
    <property type="match status" value="1"/>
</dbReference>
<organism evidence="12 13">
    <name type="scientific">Roseicyclus mahoneyensis</name>
    <dbReference type="NCBI Taxonomy" id="164332"/>
    <lineage>
        <taxon>Bacteria</taxon>
        <taxon>Pseudomonadati</taxon>
        <taxon>Pseudomonadota</taxon>
        <taxon>Alphaproteobacteria</taxon>
        <taxon>Rhodobacterales</taxon>
        <taxon>Roseobacteraceae</taxon>
        <taxon>Roseicyclus</taxon>
    </lineage>
</organism>
<evidence type="ECO:0000259" key="10">
    <source>
        <dbReference type="Pfam" id="PF13403"/>
    </source>
</evidence>
<dbReference type="PRINTS" id="PR00313">
    <property type="entry name" value="CABNDNGRPT"/>
</dbReference>
<dbReference type="InterPro" id="IPR050557">
    <property type="entry name" value="RTX_toxin/Mannuronan_C5-epim"/>
</dbReference>
<dbReference type="GO" id="GO:0016539">
    <property type="term" value="P:intein-mediated protein splicing"/>
    <property type="evidence" value="ECO:0007669"/>
    <property type="project" value="InterPro"/>
</dbReference>
<dbReference type="InterPro" id="IPR028992">
    <property type="entry name" value="Hedgehog/Intein_dom"/>
</dbReference>
<evidence type="ECO:0000256" key="3">
    <source>
        <dbReference type="ARBA" id="ARBA00022525"/>
    </source>
</evidence>
<dbReference type="PANTHER" id="PTHR38340:SF1">
    <property type="entry name" value="S-LAYER PROTEIN"/>
    <property type="match status" value="1"/>
</dbReference>
<dbReference type="Gene3D" id="2.170.16.10">
    <property type="entry name" value="Hedgehog/Intein (Hint) domain"/>
    <property type="match status" value="1"/>
</dbReference>
<dbReference type="Gene3D" id="2.150.10.10">
    <property type="entry name" value="Serralysin-like metalloprotease, C-terminal"/>
    <property type="match status" value="7"/>
</dbReference>
<dbReference type="InterPro" id="IPR018511">
    <property type="entry name" value="Hemolysin-typ_Ca-bd_CS"/>
</dbReference>
<sequence>MTLFFTSKTASISGRMFTDTNGDNSEFNAAGGFEVGIGGQTVQLLDAHGRVVKTTHTDNFGNYSFSNLAKGDYFVKFPTQTNTGTLVQKDAADFTADSDANVTTGITDRIHLAQGQKLREVDAGYADPMTSAILGRVFNDTNGDDTEFTDGGGFEPGIEGVSVQLLDRSGNVVQSTQTDAFGLYSFQGLAAGDYVVKFPTELGKLGLVAKDVGDFTGDSDADVTSGLTDVVHLGFGTVLAEVDAGYRSDVTADFIVEGTSGADLIDAAYTGDPDGDMIDAGDNATGGDEDVVDAGAGDDTVLAGAADDTVFGGSGDDSIDGGAGNDVIFGDQSLGLADGNTASVRESLNWSLVDDPNGPNPIDNGDPIDGFTQNTGSVNVTFKVLHPNGHVLNQFENTAQNIAGIDSGSETINATSSFYSETRGKGNSESYELGFSTPVENVSFRINDIDGDGVVRVQAFDAAGNPIEIELTAGNRITLLDTDAVPGVDTADSNGGYLEDTAPEYSLLVEIPGPVARIVITHSQNGFNNSGVNVTDVFFDVPVVADPEGPGNDTLVGGAGDDLIFGETGNDSILGGTGNDTLYGDDAPVGTPIGPNLIVNGSFEDTTGMTPTFYGFVAVNGVIPGWTDTSGNEIDVHNDSRDGQVATDGNNWLDLEASPGNNRIGQNVAGVQDGLSYRLTFDVSDSQFLTSIDGPDENLVNVYWGGQLIATIDPSNVGESDFETITLDLIGGAGNGSNRLEFEGLGREDAFGAAIDNVSLVQLSQATGPAGNDTIFGDDGDDVIFGQGGDDSLVGGMGNDVLDGGDGNDTLIGGNGDDTVLGGSGDDILRGNEGNDFLDGGEGNDSMGGAEGNDTLLGGAGNDTLNGGSGDDVLDGGTGNNSITGGSGNDWIVALEGNNTINAGIDGTPDRGFPFFGFADSDPNDDRDTVLTGFGDDLISTGDDNDIITSLGGNNTIDAGYDDDSITTGDGDDLIISGEGSDTVFAGGGNDTIYGGLGSSVPDSFNVIDFDLDGNPVDPIRDNGRDFLDGGDGDDLIFGEDDDDTIYGGAGNDTLDGGIDNDLIFGGDGDDLIIGGQGADTMDGGFGNDTFKIGLYTDPLTGDVYAEGAGDVIIGGEDPDGKDVDVLDLSGAGPLKIIFDDAIDPTGTPGESGKVIFYKDAAQTQIAGELIFKEIENVIPCFTPGTLIATPRGEVPVENLRVGDRVITRDNGIQEIRWVGTRTLDRSELAQNPNFKPILIKKGSLGHGLPERDMVVSPQHRLLIANQMTELYFNETEVLVPAKHLLNKWGISQLETLRTTYIHFMFDQHEVVLSNGSWTESFQPGEQTMSDMGEHVRSEIFALFPDLRTKDGIENYAAARRSLKAHEAQLLQL</sequence>
<dbReference type="InterPro" id="IPR001343">
    <property type="entry name" value="Hemolysn_Ca-bd"/>
</dbReference>
<accession>A0A316GPB6</accession>
<dbReference type="PANTHER" id="PTHR38340">
    <property type="entry name" value="S-LAYER PROTEIN"/>
    <property type="match status" value="1"/>
</dbReference>
<evidence type="ECO:0000256" key="9">
    <source>
        <dbReference type="SAM" id="MobiDB-lite"/>
    </source>
</evidence>
<feature type="domain" description="SD-repeat containing protein B" evidence="11">
    <location>
        <begin position="12"/>
        <end position="125"/>
    </location>
</feature>
<dbReference type="SUPFAM" id="SSF49785">
    <property type="entry name" value="Galactose-binding domain-like"/>
    <property type="match status" value="1"/>
</dbReference>
<dbReference type="InterPro" id="IPR006141">
    <property type="entry name" value="Intein_N"/>
</dbReference>
<dbReference type="InterPro" id="IPR011049">
    <property type="entry name" value="Serralysin-like_metalloprot_C"/>
</dbReference>
<evidence type="ECO:0000256" key="4">
    <source>
        <dbReference type="ARBA" id="ARBA00022656"/>
    </source>
</evidence>
<keyword evidence="3" id="KW-0964">Secreted</keyword>
<dbReference type="GO" id="GO:0090729">
    <property type="term" value="F:toxin activity"/>
    <property type="evidence" value="ECO:0007669"/>
    <property type="project" value="UniProtKB-KW"/>
</dbReference>
<dbReference type="InterPro" id="IPR003995">
    <property type="entry name" value="RTX_toxin_determinant-A"/>
</dbReference>
<dbReference type="Pfam" id="PF13403">
    <property type="entry name" value="Hint_2"/>
    <property type="match status" value="1"/>
</dbReference>
<dbReference type="SUPFAM" id="SSF117074">
    <property type="entry name" value="Hypothetical protein PA1324"/>
    <property type="match status" value="2"/>
</dbReference>